<accession>A0A7W8K0F8</accession>
<evidence type="ECO:0000313" key="2">
    <source>
        <dbReference type="EMBL" id="MBB5365328.1"/>
    </source>
</evidence>
<proteinExistence type="predicted"/>
<gene>
    <name evidence="2" type="ORF">HNQ08_004449</name>
</gene>
<dbReference type="EMBL" id="JACHFL010000017">
    <property type="protein sequence ID" value="MBB5365328.1"/>
    <property type="molecule type" value="Genomic_DNA"/>
</dbReference>
<reference evidence="2 3" key="1">
    <citation type="submission" date="2020-08" db="EMBL/GenBank/DDBJ databases">
        <title>Genomic Encyclopedia of Type Strains, Phase IV (KMG-IV): sequencing the most valuable type-strain genomes for metagenomic binning, comparative biology and taxonomic classification.</title>
        <authorList>
            <person name="Goeker M."/>
        </authorList>
    </citation>
    <scope>NUCLEOTIDE SEQUENCE [LARGE SCALE GENOMIC DNA]</scope>
    <source>
        <strain evidence="2 3">DSM 27939</strain>
    </source>
</reference>
<comment type="caution">
    <text evidence="2">The sequence shown here is derived from an EMBL/GenBank/DDBJ whole genome shotgun (WGS) entry which is preliminary data.</text>
</comment>
<organism evidence="2 3">
    <name type="scientific">Deinococcus humi</name>
    <dbReference type="NCBI Taxonomy" id="662880"/>
    <lineage>
        <taxon>Bacteria</taxon>
        <taxon>Thermotogati</taxon>
        <taxon>Deinococcota</taxon>
        <taxon>Deinococci</taxon>
        <taxon>Deinococcales</taxon>
        <taxon>Deinococcaceae</taxon>
        <taxon>Deinococcus</taxon>
    </lineage>
</organism>
<feature type="compositionally biased region" description="Basic and acidic residues" evidence="1">
    <location>
        <begin position="23"/>
        <end position="35"/>
    </location>
</feature>
<sequence>MECRQAQRLLSVVWPHFDRNYDGPHHAHGDRRQPEAIDNSQDAFSPDQEGRKVIPVFCLRLRRALWGSTEVLR</sequence>
<protein>
    <submittedName>
        <fullName evidence="2">Uncharacterized protein</fullName>
    </submittedName>
</protein>
<evidence type="ECO:0000256" key="1">
    <source>
        <dbReference type="SAM" id="MobiDB-lite"/>
    </source>
</evidence>
<feature type="region of interest" description="Disordered" evidence="1">
    <location>
        <begin position="23"/>
        <end position="47"/>
    </location>
</feature>
<dbReference type="Proteomes" id="UP000552709">
    <property type="component" value="Unassembled WGS sequence"/>
</dbReference>
<dbReference type="AlphaFoldDB" id="A0A7W8K0F8"/>
<keyword evidence="3" id="KW-1185">Reference proteome</keyword>
<name>A0A7W8K0F8_9DEIO</name>
<evidence type="ECO:0000313" key="3">
    <source>
        <dbReference type="Proteomes" id="UP000552709"/>
    </source>
</evidence>